<reference evidence="8 9" key="1">
    <citation type="submission" date="2014-04" db="EMBL/GenBank/DDBJ databases">
        <title>Draft genome sequence of Photobacterium halotolerans S2753: a solonamide, ngercheumicin and holomycin producer.</title>
        <authorList>
            <person name="Machado H.R."/>
            <person name="Gram L."/>
        </authorList>
    </citation>
    <scope>NUCLEOTIDE SEQUENCE [LARGE SCALE GENOMIC DNA]</scope>
    <source>
        <strain evidence="8 9">S2753</strain>
    </source>
</reference>
<dbReference type="EMBL" id="JMIB01000021">
    <property type="protein sequence ID" value="KDM91436.1"/>
    <property type="molecule type" value="Genomic_DNA"/>
</dbReference>
<dbReference type="InterPro" id="IPR041677">
    <property type="entry name" value="DNA2/NAM7_AAA_11"/>
</dbReference>
<comment type="similarity">
    <text evidence="1">Belongs to the DNA2/NAM7 helicase family.</text>
</comment>
<protein>
    <recommendedName>
        <fullName evidence="10">DNA helicase</fullName>
    </recommendedName>
</protein>
<evidence type="ECO:0000256" key="4">
    <source>
        <dbReference type="ARBA" id="ARBA00022806"/>
    </source>
</evidence>
<dbReference type="Gene3D" id="3.40.50.300">
    <property type="entry name" value="P-loop containing nucleotide triphosphate hydrolases"/>
    <property type="match status" value="2"/>
</dbReference>
<dbReference type="SUPFAM" id="SSF52540">
    <property type="entry name" value="P-loop containing nucleoside triphosphate hydrolases"/>
    <property type="match status" value="1"/>
</dbReference>
<keyword evidence="9" id="KW-1185">Reference proteome</keyword>
<evidence type="ECO:0000256" key="1">
    <source>
        <dbReference type="ARBA" id="ARBA00007913"/>
    </source>
</evidence>
<dbReference type="STRING" id="1654360.EA58_10425"/>
<dbReference type="GO" id="GO:0005524">
    <property type="term" value="F:ATP binding"/>
    <property type="evidence" value="ECO:0007669"/>
    <property type="project" value="UniProtKB-KW"/>
</dbReference>
<gene>
    <name evidence="8" type="ORF">EA58_10425</name>
</gene>
<dbReference type="InterPro" id="IPR047187">
    <property type="entry name" value="SF1_C_Upf1"/>
</dbReference>
<dbReference type="Pfam" id="PF13086">
    <property type="entry name" value="AAA_11"/>
    <property type="match status" value="1"/>
</dbReference>
<feature type="domain" description="DNA2/NAM7 helicase-like C-terminal" evidence="7">
    <location>
        <begin position="540"/>
        <end position="714"/>
    </location>
</feature>
<dbReference type="GO" id="GO:0016787">
    <property type="term" value="F:hydrolase activity"/>
    <property type="evidence" value="ECO:0007669"/>
    <property type="project" value="UniProtKB-KW"/>
</dbReference>
<evidence type="ECO:0008006" key="10">
    <source>
        <dbReference type="Google" id="ProtNLM"/>
    </source>
</evidence>
<dbReference type="PANTHER" id="PTHR43788:SF8">
    <property type="entry name" value="DNA-BINDING PROTEIN SMUBP-2"/>
    <property type="match status" value="1"/>
</dbReference>
<name>A0A066RQM7_9GAMM</name>
<dbReference type="Pfam" id="PF13087">
    <property type="entry name" value="AAA_12"/>
    <property type="match status" value="1"/>
</dbReference>
<keyword evidence="2" id="KW-0547">Nucleotide-binding</keyword>
<dbReference type="Proteomes" id="UP000027192">
    <property type="component" value="Unassembled WGS sequence"/>
</dbReference>
<dbReference type="InterPro" id="IPR041679">
    <property type="entry name" value="DNA2/NAM7-like_C"/>
</dbReference>
<keyword evidence="5" id="KW-0067">ATP-binding</keyword>
<dbReference type="PANTHER" id="PTHR43788">
    <property type="entry name" value="DNA2/NAM7 HELICASE FAMILY MEMBER"/>
    <property type="match status" value="1"/>
</dbReference>
<keyword evidence="4" id="KW-0347">Helicase</keyword>
<comment type="caution">
    <text evidence="8">The sequence shown here is derived from an EMBL/GenBank/DDBJ whole genome shotgun (WGS) entry which is preliminary data.</text>
</comment>
<dbReference type="CDD" id="cd18808">
    <property type="entry name" value="SF1_C_Upf1"/>
    <property type="match status" value="1"/>
</dbReference>
<evidence type="ECO:0000259" key="7">
    <source>
        <dbReference type="Pfam" id="PF13087"/>
    </source>
</evidence>
<feature type="domain" description="DNA2/NAM7 helicase helicase" evidence="6">
    <location>
        <begin position="212"/>
        <end position="498"/>
    </location>
</feature>
<proteinExistence type="inferred from homology"/>
<evidence type="ECO:0000313" key="8">
    <source>
        <dbReference type="EMBL" id="KDM91436.1"/>
    </source>
</evidence>
<evidence type="ECO:0000313" key="9">
    <source>
        <dbReference type="Proteomes" id="UP000027192"/>
    </source>
</evidence>
<dbReference type="InterPro" id="IPR027417">
    <property type="entry name" value="P-loop_NTPase"/>
</dbReference>
<organism evidence="8 9">
    <name type="scientific">Photobacterium galatheae</name>
    <dbReference type="NCBI Taxonomy" id="1654360"/>
    <lineage>
        <taxon>Bacteria</taxon>
        <taxon>Pseudomonadati</taxon>
        <taxon>Pseudomonadota</taxon>
        <taxon>Gammaproteobacteria</taxon>
        <taxon>Vibrionales</taxon>
        <taxon>Vibrionaceae</taxon>
        <taxon>Photobacterium</taxon>
    </lineage>
</organism>
<accession>A0A066RQM7</accession>
<evidence type="ECO:0000256" key="5">
    <source>
        <dbReference type="ARBA" id="ARBA00022840"/>
    </source>
</evidence>
<evidence type="ECO:0000259" key="6">
    <source>
        <dbReference type="Pfam" id="PF13086"/>
    </source>
</evidence>
<sequence length="847" mass="96038">MAKQADLYRREKRLIYGCLMIKGQVSVTSGFTNQRQLFSPLLYMPADLTQDDAGHRCIQIDNTDIRINNSLLRQILKPEFEPHVTDTFPVPVFPLTDVYIAQIGHWLASYCQIQHLENLAQWPLLDCASNAVNMPERNEVALVCSSVLFLADRSRGSRGVLHELNQMALRPTLSLPLLQLFRSSEETKSQPKKRNQRQTLHACHLPYQLSLPQQQALKNAANLPLSILSGPPGTGKSFTIAAMAIDRMMHGESVLIVAKTEQAIDVIAEKLRNSFGLESGFVHTNSASFNKTMRQYLETILLSGQKATTSQSQSSAVQLAKSSTQLSKAESAFSRALWIARYASGYSSGSWFQKLKANLLKIVTPDDSLWHTQETLHQMTQVYNALAMSEMNRIRGEQLADVLESRRVVLHQFWDALKARHSKTQEERFQNTDFETITSALPIWLVTVDELSQSLPLFESLFDVVIFDEATQCDIASALPALYRAKRAVVAGDVKQLRHVSFLSRSQQTTFWQEEGLPEHLLENFAYRDQSLLDWVSCGLSSQNAVTFLDEHYRSQADLIHFSNQHFYDNRLKIMQARPGSAHQPALEFIYLAEGKRTKAGRNSKEKETVIALIESYIDSYKDAVYPPTIGVISPYREQATYIEKAVEKHFSYNVIQRHNIRVSTPYGFQGEERDIMILSMAVDENSSRAAGYLNREDMFNVMVTRARKSQIVLHSLLPETLSHQNLLRRYLSDTHNGHMAADQRSAKSIICDFTSQIKQALERAGIQHWIGAFVAGENIDVVCQHGEITLGLDLIGYNGEFEAYFDINSHRTFQRAGLAVLPVPFRLWQSEPERILQEIKSRLKIN</sequence>
<dbReference type="InterPro" id="IPR050534">
    <property type="entry name" value="Coronavir_polyprotein_1ab"/>
</dbReference>
<evidence type="ECO:0000256" key="2">
    <source>
        <dbReference type="ARBA" id="ARBA00022741"/>
    </source>
</evidence>
<dbReference type="GO" id="GO:0043139">
    <property type="term" value="F:5'-3' DNA helicase activity"/>
    <property type="evidence" value="ECO:0007669"/>
    <property type="project" value="TreeGrafter"/>
</dbReference>
<keyword evidence="3" id="KW-0378">Hydrolase</keyword>
<evidence type="ECO:0000256" key="3">
    <source>
        <dbReference type="ARBA" id="ARBA00022801"/>
    </source>
</evidence>
<dbReference type="AlphaFoldDB" id="A0A066RQM7"/>